<feature type="region of interest" description="Disordered" evidence="8">
    <location>
        <begin position="894"/>
        <end position="929"/>
    </location>
</feature>
<feature type="region of interest" description="Disordered" evidence="8">
    <location>
        <begin position="1217"/>
        <end position="1247"/>
    </location>
</feature>
<dbReference type="GO" id="GO:0000209">
    <property type="term" value="P:protein polyubiquitination"/>
    <property type="evidence" value="ECO:0007669"/>
    <property type="project" value="TreeGrafter"/>
</dbReference>
<dbReference type="InterPro" id="IPR045322">
    <property type="entry name" value="HECTD1/TRIP12-like"/>
</dbReference>
<feature type="active site" description="Glycyl thioester intermediate" evidence="6">
    <location>
        <position position="2722"/>
    </location>
</feature>
<gene>
    <name evidence="11" type="ORF">MSP1404_LOCUS2448</name>
</gene>
<dbReference type="PROSITE" id="PS50199">
    <property type="entry name" value="ZF_RANBP2_2"/>
    <property type="match status" value="1"/>
</dbReference>
<feature type="region of interest" description="Disordered" evidence="8">
    <location>
        <begin position="489"/>
        <end position="512"/>
    </location>
</feature>
<dbReference type="Gene3D" id="3.30.2160.10">
    <property type="entry name" value="Hect, E3 ligase catalytic domain"/>
    <property type="match status" value="1"/>
</dbReference>
<dbReference type="PROSITE" id="PS50237">
    <property type="entry name" value="HECT"/>
    <property type="match status" value="1"/>
</dbReference>
<dbReference type="InterPro" id="IPR035983">
    <property type="entry name" value="Hect_E3_ubiquitin_ligase"/>
</dbReference>
<evidence type="ECO:0000313" key="11">
    <source>
        <dbReference type="EMBL" id="CAD8580048.1"/>
    </source>
</evidence>
<evidence type="ECO:0000259" key="10">
    <source>
        <dbReference type="PROSITE" id="PS50237"/>
    </source>
</evidence>
<evidence type="ECO:0008006" key="12">
    <source>
        <dbReference type="Google" id="ProtNLM"/>
    </source>
</evidence>
<feature type="region of interest" description="Disordered" evidence="8">
    <location>
        <begin position="1297"/>
        <end position="1353"/>
    </location>
</feature>
<dbReference type="Gene3D" id="3.90.1750.10">
    <property type="entry name" value="Hect, E3 ligase catalytic domains"/>
    <property type="match status" value="2"/>
</dbReference>
<sequence>MAAEEGDWECPLCTLLNSAGSRICEACTNPRASGGDGADASPPEVAEEAPPENMWCCAVCTYHNAMFSSRCVICTQGTRPEHLTGDATQVDPAAEFTRVFGDAGASDAALEAKLQELCTYLLAFEERGEVFGRRNDRRIMECLAKLLSAYVDPPVEPTRPGKEKKGAATEPAAAGAPPPAAAGGGAGGAATPRRGRSARGGAAGASASASPTEGAATRAAPSLPLREAAPTPPRKRGVNVMELVCRALWTYEEVTELHSEEGYGPMLAEAPMRALLSVLEPTPAAWTLATARPEAPATEKPKGKDKWKGKAKAKEPEVEVPFELPPPQSLDPDRRLAAEESVKLMMLLGQVRRGGATASRRDMLIRRVFPGTGGLEARRIVIRLGGLAVLGEYTRACYKDGRTANALDALTLMQGLCQVSREQPGEALAPTLVSLLRDNSAAALHHECLRCLASVYAACGEREGAVLALVDLGLPALLVKMLGRGVTHTEEPAGGSGRGDESGGDASTSATSASIPVMDTASRLVLWFFSPNTPRVAHLCFKEGVLDLLSDVEVLTRACAMDGSGATTSAVTLLLQTTEKALAHLFAPDVSADGATKKDVSKSAAVAALEASHHGLQIGDRVRDIHHDTIGEIISLMSGPGGRCLVAWDERTDESDEDDEEEDEEDEEEDDMDHDGDIDELPGHGDVPSAYLELVDDDGERGPVGHAAALAGPGGATLSGDPIGFRGGPESGGGAFAAALPGSREFWIGAGTSASAAPATSGDPVRAAREATAVESAELVPLARRLEMARVFTARLLPALLAAQRTAAHEPTKRLVLRLVLSLLSHVGDSRLPGDDFASLLSLLGTTLSDAQSSGLLILALQVADSLIRLDAVNARELRRHGLLRRIEQLASKGAADGGKGDRTSPRRRTPSSLGAALQAATGAPPVSDGITGAAREQEQVYAMARQTLDNAQVAFKTVQDGAPGTGVVAADRLASTAAAVASGDASAVRRLASMLVSADGVTVYEMEEARLATALVHYLVGDGAATDPSTLATRRDAFRIAFLEPATPPRTDESRRGEREDKANAAIDGSSERTAFAVLLRLLHSTLELNEQLPVFRNLALGHRPPADANRPGGPLGAVTGVDASAKLASGLNMLAAPLRLTLRRSPLATRGVTDLAGAPLHAGPLTPSAAVEHHILRRVVILDPGYRRWCDALVGGRIWLWIPGTVNREDVDAVEDGEEPLAATSPRGRRRRGGTAAASPAEAEKAGRWAAADVKRYNPTTGRHALIVEGGAGFRLEPAARPALQHVALVERKYRVIHRPEPKPAPEPEKPGPGKDKKKRSKPDAKADKADESSRKRRRKAKSPVKAIRPEDASKDTFRVILLQPESDWDVDTFVENHLDQLWNILEEEASKFAPAAPAGAAAPPAETPEDAAAREITAAVASRLDRALGLSPSQIRSRHRRVNADGDVDDGEVETDDEGIVELHEEDIGARGALGWNSFAHYEEEVMDALEKDMAVPVVKKASREVCDAIAAAVTEHSASLTPAVRLNPRANAGVSARETHACRPPLGSRVVIEPRAAEEARQRARIAMQGLPAPPPPPRVPRGAGESRPDPDDTWLAGTVVRHRAADSVDVELDTDGALVENVRLENLRMSDEEEDRTAAALLPVATAGASSGGGTAGGFRVGDDGEIQLDVHLGSSREQVHSAVGEMLRGGVSRDEILEALLRASGVSSGPGGSITLRRLPGTDNDVGVFSVVSSRSPIPPGVGGGLARSWSGLDISEAGRDGTRIMRSDISLDQLRRRGDEEAIARAPSQPPSRPASRGPPRAPFRPPSRLGGPSSLSPEKASAPAPPPPPRRCEKPPVVRVRFALATPDDSGATAASLFAAEPPGVPNGSATRVPTLSAPPFPGSTAGIYAARARAAAGSPPTTLRAAPGSATLFHTLRSLAAAAATAARNAGGVNGEDTAANVVSGSTDHDRWFARSVLHYDVRVEGLPAGMASTAEEISSATPEPPPPLPAPRPPPPPRAKSERQDLWPVRDVRDRLLGGKSPKLTKTTVISRLRAVCGAEALARRDLRGATVSAAKRVSASKLADLYAELHDELTRRRKEPGRIDEDDVEGNGDGDGKVETPTVPNPSPPAEGARVEEDAWALYWELLRAGVGGEGRGPPEPAPIRALAPSAASGDIDERPPPGSSLIASSCIARGGGRDPTAAAAAVALLSALHRRFGPVGGSTAWENSRVAQKLQAQLEDAVAVASGAVPAWTHTLLRGAWFLFPLEARLRHFHSTAFGTSRSVTWVQEQAGAGGGVGGGDGDHARPRGGARRLGTLKRERVTVRRDRVLADADVLMRHHARHKSVLEVLFTDEEGFGGAVTKEFYNKAAEALQLRSENTATMMWVPDEDGDEGPEHLWQTRGLFPHPLPRGSPESELARRRFRFIGRLVGKALLDGHILPLPLNPAFVRVAILCETLTEEDLPAVYDDRCAGGAVARWLRGAVLDVRRHRECERRVFKVGSSGDCADDEDDASGALRMELGDEDEAADAAAVDTHLERLSYLSYACPVSRVPLTAEIFEGDADDENDSPATRAARRLARRVDAGEHEVHVGNVEQYLADVVRYWFADGVAAQVEGFREGLSEIFPVDALKAFGAEEITELVCGKDAIEWTREELRRSVLPGFQYTAESPPYLWLIDLLVDMPDDERRGFLEFVAVCPRLPPGGLAALPRGPIRVNRMDPVDKLPEGRTCSQELRLPAYGSKEELARKLRLALQWRNHLGIQ</sequence>
<feature type="compositionally biased region" description="Basic and acidic residues" evidence="8">
    <location>
        <begin position="297"/>
        <end position="317"/>
    </location>
</feature>
<dbReference type="PANTHER" id="PTHR45670:SF1">
    <property type="entry name" value="E3 UBIQUITIN-PROTEIN LIGASE HECTD1"/>
    <property type="match status" value="1"/>
</dbReference>
<dbReference type="GO" id="GO:0061630">
    <property type="term" value="F:ubiquitin protein ligase activity"/>
    <property type="evidence" value="ECO:0007669"/>
    <property type="project" value="InterPro"/>
</dbReference>
<feature type="domain" description="HECT" evidence="10">
    <location>
        <begin position="2581"/>
        <end position="2754"/>
    </location>
</feature>
<dbReference type="InterPro" id="IPR000569">
    <property type="entry name" value="HECT_dom"/>
</dbReference>
<feature type="region of interest" description="Disordered" evidence="8">
    <location>
        <begin position="1573"/>
        <end position="1595"/>
    </location>
</feature>
<dbReference type="SUPFAM" id="SSF56204">
    <property type="entry name" value="Hect, E3 ligase catalytic domain"/>
    <property type="match status" value="1"/>
</dbReference>
<dbReference type="InterPro" id="IPR036443">
    <property type="entry name" value="Znf_RanBP2_sf"/>
</dbReference>
<evidence type="ECO:0000256" key="1">
    <source>
        <dbReference type="ARBA" id="ARBA00022679"/>
    </source>
</evidence>
<feature type="region of interest" description="Disordered" evidence="8">
    <location>
        <begin position="292"/>
        <end position="332"/>
    </location>
</feature>
<dbReference type="SMART" id="SM00547">
    <property type="entry name" value="ZnF_RBZ"/>
    <property type="match status" value="2"/>
</dbReference>
<feature type="compositionally biased region" description="Basic and acidic residues" evidence="8">
    <location>
        <begin position="1297"/>
        <end position="1317"/>
    </location>
</feature>
<accession>A0A7S0KI42</accession>
<dbReference type="PROSITE" id="PS01358">
    <property type="entry name" value="ZF_RANBP2_1"/>
    <property type="match status" value="2"/>
</dbReference>
<keyword evidence="5" id="KW-0862">Zinc</keyword>
<evidence type="ECO:0000259" key="9">
    <source>
        <dbReference type="PROSITE" id="PS50199"/>
    </source>
</evidence>
<dbReference type="SMART" id="SM00119">
    <property type="entry name" value="HECTc"/>
    <property type="match status" value="1"/>
</dbReference>
<feature type="compositionally biased region" description="Pro residues" evidence="8">
    <location>
        <begin position="1992"/>
        <end position="2008"/>
    </location>
</feature>
<dbReference type="Gene3D" id="4.10.1060.10">
    <property type="entry name" value="Zinc finger, RanBP2-type"/>
    <property type="match status" value="1"/>
</dbReference>
<dbReference type="GO" id="GO:0008270">
    <property type="term" value="F:zinc ion binding"/>
    <property type="evidence" value="ECO:0007669"/>
    <property type="project" value="UniProtKB-KW"/>
</dbReference>
<feature type="region of interest" description="Disordered" evidence="8">
    <location>
        <begin position="2087"/>
        <end position="2124"/>
    </location>
</feature>
<dbReference type="SUPFAM" id="SSF90209">
    <property type="entry name" value="Ran binding protein zinc finger-like"/>
    <property type="match status" value="1"/>
</dbReference>
<feature type="compositionally biased region" description="Low complexity" evidence="8">
    <location>
        <begin position="204"/>
        <end position="217"/>
    </location>
</feature>
<keyword evidence="4 6" id="KW-0833">Ubl conjugation pathway</keyword>
<reference evidence="11" key="1">
    <citation type="submission" date="2021-01" db="EMBL/GenBank/DDBJ databases">
        <authorList>
            <person name="Corre E."/>
            <person name="Pelletier E."/>
            <person name="Niang G."/>
            <person name="Scheremetjew M."/>
            <person name="Finn R."/>
            <person name="Kale V."/>
            <person name="Holt S."/>
            <person name="Cochrane G."/>
            <person name="Meng A."/>
            <person name="Brown T."/>
            <person name="Cohen L."/>
        </authorList>
    </citation>
    <scope>NUCLEOTIDE SEQUENCE</scope>
    <source>
        <strain evidence="11">CCMP494</strain>
    </source>
</reference>
<dbReference type="Pfam" id="PF00632">
    <property type="entry name" value="HECT"/>
    <property type="match status" value="1"/>
</dbReference>
<keyword evidence="3 7" id="KW-0863">Zinc-finger</keyword>
<feature type="region of interest" description="Disordered" evidence="8">
    <location>
        <begin position="650"/>
        <end position="690"/>
    </location>
</feature>
<feature type="region of interest" description="Disordered" evidence="8">
    <location>
        <begin position="1789"/>
        <end position="1842"/>
    </location>
</feature>
<evidence type="ECO:0000256" key="6">
    <source>
        <dbReference type="PROSITE-ProRule" id="PRU00104"/>
    </source>
</evidence>
<feature type="region of interest" description="Disordered" evidence="8">
    <location>
        <begin position="2144"/>
        <end position="2176"/>
    </location>
</feature>
<dbReference type="InterPro" id="IPR001876">
    <property type="entry name" value="Znf_RanBP2"/>
</dbReference>
<feature type="region of interest" description="Disordered" evidence="8">
    <location>
        <begin position="1983"/>
        <end position="2022"/>
    </location>
</feature>
<dbReference type="Pfam" id="PF00641">
    <property type="entry name" value="Zn_ribbon_RanBP"/>
    <property type="match status" value="1"/>
</dbReference>
<evidence type="ECO:0000256" key="2">
    <source>
        <dbReference type="ARBA" id="ARBA00022723"/>
    </source>
</evidence>
<feature type="region of interest" description="Disordered" evidence="8">
    <location>
        <begin position="153"/>
        <end position="234"/>
    </location>
</feature>
<evidence type="ECO:0000256" key="3">
    <source>
        <dbReference type="ARBA" id="ARBA00022771"/>
    </source>
</evidence>
<protein>
    <recommendedName>
        <fullName evidence="12">HECT-type E3 ubiquitin transferase</fullName>
    </recommendedName>
</protein>
<keyword evidence="1" id="KW-0808">Transferase</keyword>
<evidence type="ECO:0000256" key="7">
    <source>
        <dbReference type="PROSITE-ProRule" id="PRU00322"/>
    </source>
</evidence>
<name>A0A7S0KI42_MICPS</name>
<feature type="compositionally biased region" description="Low complexity" evidence="8">
    <location>
        <begin position="1814"/>
        <end position="1830"/>
    </location>
</feature>
<evidence type="ECO:0000256" key="5">
    <source>
        <dbReference type="ARBA" id="ARBA00022833"/>
    </source>
</evidence>
<evidence type="ECO:0000256" key="8">
    <source>
        <dbReference type="SAM" id="MobiDB-lite"/>
    </source>
</evidence>
<dbReference type="EMBL" id="HBEV01003228">
    <property type="protein sequence ID" value="CAD8580048.1"/>
    <property type="molecule type" value="Transcribed_RNA"/>
</dbReference>
<feature type="compositionally biased region" description="Acidic residues" evidence="8">
    <location>
        <begin position="651"/>
        <end position="680"/>
    </location>
</feature>
<evidence type="ECO:0000256" key="4">
    <source>
        <dbReference type="ARBA" id="ARBA00022786"/>
    </source>
</evidence>
<feature type="domain" description="RanBP2-type" evidence="9">
    <location>
        <begin position="4"/>
        <end position="33"/>
    </location>
</feature>
<feature type="compositionally biased region" description="Basic and acidic residues" evidence="8">
    <location>
        <begin position="1324"/>
        <end position="1336"/>
    </location>
</feature>
<dbReference type="Gene3D" id="3.30.2410.10">
    <property type="entry name" value="Hect, E3 ligase catalytic domain"/>
    <property type="match status" value="1"/>
</dbReference>
<feature type="compositionally biased region" description="Basic and acidic residues" evidence="8">
    <location>
        <begin position="2009"/>
        <end position="2022"/>
    </location>
</feature>
<proteinExistence type="predicted"/>
<dbReference type="GO" id="GO:0043161">
    <property type="term" value="P:proteasome-mediated ubiquitin-dependent protein catabolic process"/>
    <property type="evidence" value="ECO:0007669"/>
    <property type="project" value="TreeGrafter"/>
</dbReference>
<organism evidence="11">
    <name type="scientific">Micromonas pusilla</name>
    <name type="common">Picoplanktonic green alga</name>
    <name type="synonym">Chromulina pusilla</name>
    <dbReference type="NCBI Taxonomy" id="38833"/>
    <lineage>
        <taxon>Eukaryota</taxon>
        <taxon>Viridiplantae</taxon>
        <taxon>Chlorophyta</taxon>
        <taxon>Mamiellophyceae</taxon>
        <taxon>Mamiellales</taxon>
        <taxon>Mamiellaceae</taxon>
        <taxon>Micromonas</taxon>
    </lineage>
</organism>
<dbReference type="PANTHER" id="PTHR45670">
    <property type="entry name" value="E3 UBIQUITIN-PROTEIN LIGASE TRIP12"/>
    <property type="match status" value="1"/>
</dbReference>
<keyword evidence="2" id="KW-0479">Metal-binding</keyword>